<comment type="subcellular location">
    <subcellularLocation>
        <location evidence="1 5">Cell membrane</location>
        <topology evidence="1 5">Multi-pass membrane protein</topology>
    </subcellularLocation>
    <subcellularLocation>
        <location evidence="6">Membrane</location>
        <topology evidence="6">Multi-pass membrane protein</topology>
    </subcellularLocation>
</comment>
<dbReference type="GO" id="GO:0048038">
    <property type="term" value="F:quinone binding"/>
    <property type="evidence" value="ECO:0007669"/>
    <property type="project" value="UniProtKB-KW"/>
</dbReference>
<evidence type="ECO:0000313" key="10">
    <source>
        <dbReference type="Proteomes" id="UP000266482"/>
    </source>
</evidence>
<dbReference type="EC" id="7.1.1.-" evidence="5"/>
<feature type="transmembrane region" description="Helical" evidence="5">
    <location>
        <begin position="93"/>
        <end position="113"/>
    </location>
</feature>
<feature type="transmembrane region" description="Helical" evidence="5">
    <location>
        <begin position="259"/>
        <end position="280"/>
    </location>
</feature>
<evidence type="ECO:0000256" key="3">
    <source>
        <dbReference type="ARBA" id="ARBA00022989"/>
    </source>
</evidence>
<keyword evidence="5" id="KW-0520">NAD</keyword>
<feature type="transmembrane region" description="Helical" evidence="5">
    <location>
        <begin position="507"/>
        <end position="530"/>
    </location>
</feature>
<feature type="transmembrane region" description="Helical" evidence="5">
    <location>
        <begin position="360"/>
        <end position="380"/>
    </location>
</feature>
<dbReference type="Pfam" id="PF00361">
    <property type="entry name" value="Proton_antipo_M"/>
    <property type="match status" value="1"/>
</dbReference>
<keyword evidence="4 5" id="KW-0472">Membrane</keyword>
<evidence type="ECO:0000259" key="8">
    <source>
        <dbReference type="Pfam" id="PF00361"/>
    </source>
</evidence>
<evidence type="ECO:0000256" key="7">
    <source>
        <dbReference type="SAM" id="MobiDB-lite"/>
    </source>
</evidence>
<feature type="transmembrane region" description="Helical" evidence="5">
    <location>
        <begin position="437"/>
        <end position="456"/>
    </location>
</feature>
<comment type="similarity">
    <text evidence="5">Belongs to the complex I subunit 2 family.</text>
</comment>
<feature type="transmembrane region" description="Helical" evidence="5">
    <location>
        <begin position="46"/>
        <end position="67"/>
    </location>
</feature>
<organism evidence="9 10">
    <name type="scientific">Paenibacillus nanensis</name>
    <dbReference type="NCBI Taxonomy" id="393251"/>
    <lineage>
        <taxon>Bacteria</taxon>
        <taxon>Bacillati</taxon>
        <taxon>Bacillota</taxon>
        <taxon>Bacilli</taxon>
        <taxon>Bacillales</taxon>
        <taxon>Paenibacillaceae</taxon>
        <taxon>Paenibacillus</taxon>
    </lineage>
</organism>
<feature type="transmembrane region" description="Helical" evidence="5">
    <location>
        <begin position="401"/>
        <end position="431"/>
    </location>
</feature>
<keyword evidence="10" id="KW-1185">Reference proteome</keyword>
<feature type="transmembrane region" description="Helical" evidence="5">
    <location>
        <begin position="222"/>
        <end position="247"/>
    </location>
</feature>
<dbReference type="InterPro" id="IPR001750">
    <property type="entry name" value="ND/Mrp_TM"/>
</dbReference>
<keyword evidence="5" id="KW-0813">Transport</keyword>
<keyword evidence="5" id="KW-1003">Cell membrane</keyword>
<evidence type="ECO:0000313" key="9">
    <source>
        <dbReference type="EMBL" id="RIX51031.1"/>
    </source>
</evidence>
<dbReference type="GO" id="GO:0050136">
    <property type="term" value="F:NADH dehydrogenase (quinone) (non-electrogenic) activity"/>
    <property type="evidence" value="ECO:0007669"/>
    <property type="project" value="UniProtKB-UniRule"/>
</dbReference>
<comment type="function">
    <text evidence="5">NDH-1 shuttles electrons from NADH, via FMN and iron-sulfur (Fe-S) centers, to quinones in the respiratory chain. The immediate electron acceptor for the enzyme in this species is believed to be a menaquinone. Couples the redox reaction to proton translocation (for every two electrons transferred, four hydrogen ions are translocated across the cytoplasmic membrane), and thus conserves the redox energy in a proton gradient.</text>
</comment>
<keyword evidence="3 5" id="KW-1133">Transmembrane helix</keyword>
<protein>
    <recommendedName>
        <fullName evidence="5">NADH-quinone oxidoreductase subunit N</fullName>
        <ecNumber evidence="5">7.1.1.-</ecNumber>
    </recommendedName>
    <alternativeName>
        <fullName evidence="5">NADH dehydrogenase I subunit N</fullName>
    </alternativeName>
    <alternativeName>
        <fullName evidence="5">NDH-1 subunit N</fullName>
    </alternativeName>
</protein>
<dbReference type="GO" id="GO:0005886">
    <property type="term" value="C:plasma membrane"/>
    <property type="evidence" value="ECO:0007669"/>
    <property type="project" value="UniProtKB-SubCell"/>
</dbReference>
<comment type="subunit">
    <text evidence="5">NDH-1 is composed of 14 different subunits. Subunits NuoA, H, J, K, L, M, N constitute the membrane sector of the complex.</text>
</comment>
<name>A0A3A1UUC5_9BACL</name>
<feature type="transmembrane region" description="Helical" evidence="5">
    <location>
        <begin position="300"/>
        <end position="321"/>
    </location>
</feature>
<dbReference type="AlphaFoldDB" id="A0A3A1UUC5"/>
<feature type="transmembrane region" description="Helical" evidence="5">
    <location>
        <begin position="328"/>
        <end position="348"/>
    </location>
</feature>
<feature type="transmembrane region" description="Helical" evidence="5">
    <location>
        <begin position="177"/>
        <end position="198"/>
    </location>
</feature>
<sequence length="542" mass="57625">MPGETIFKPLQWSDIGVMAPELVLGVWFVLLVVVELLLPKPVSRNWIGWLTLVGFAGAFVLVLLRMLDMNSGDGTEAISLLGDSYRVDDFGSLMKLLVLAGTAIVTLLGLSTVSRDRSITDKGEFFYLLLPAAIGAMMMASSGNLITLYIGLELLTITSYVLVGLRRKSSLSAEAAFKYVVTGGVSSAFILFGMSYLYGVTGSVELSAIREALPAAVGSYEALVYVGFGCMIAGFAIKVAAAPFHAWSLDVYQGSPTPIAAFLAVVSKGATFAMILRVIFSLGLFTGNGSTTGGSVKDDLFFTVLLLAAISMLAGTLAALRQKNAKRLLALSGVANAGYLLVPIGLGVTATHSNNGTELLFYLVAYLLMTMGAFAVQTVVSRSVGHDELRGFAGMYYRSPWTAIAMVMFLLSLAGLPVSAGFFGKLFILLGAANAKAYWIAAIMVLSSVISYYFYFGIIRQMFMRSSNGLIEAGQGEDSAAEQEVSSDEKPDDRPDGTIRVPLTTGIVIWFCASLTFALGIFPGLVVNILDNVFSISGDILG</sequence>
<dbReference type="GO" id="GO:0042773">
    <property type="term" value="P:ATP synthesis coupled electron transport"/>
    <property type="evidence" value="ECO:0007669"/>
    <property type="project" value="InterPro"/>
</dbReference>
<evidence type="ECO:0000256" key="2">
    <source>
        <dbReference type="ARBA" id="ARBA00022692"/>
    </source>
</evidence>
<dbReference type="Proteomes" id="UP000266482">
    <property type="component" value="Unassembled WGS sequence"/>
</dbReference>
<feature type="transmembrane region" description="Helical" evidence="5">
    <location>
        <begin position="15"/>
        <end position="34"/>
    </location>
</feature>
<dbReference type="InterPro" id="IPR010096">
    <property type="entry name" value="NADH-Q_OxRdtase_suN/2"/>
</dbReference>
<evidence type="ECO:0000256" key="4">
    <source>
        <dbReference type="ARBA" id="ARBA00023136"/>
    </source>
</evidence>
<proteinExistence type="inferred from homology"/>
<dbReference type="GO" id="GO:0008137">
    <property type="term" value="F:NADH dehydrogenase (ubiquinone) activity"/>
    <property type="evidence" value="ECO:0007669"/>
    <property type="project" value="InterPro"/>
</dbReference>
<evidence type="ECO:0000256" key="1">
    <source>
        <dbReference type="ARBA" id="ARBA00004651"/>
    </source>
</evidence>
<accession>A0A3A1UUC5</accession>
<dbReference type="PANTHER" id="PTHR22773">
    <property type="entry name" value="NADH DEHYDROGENASE"/>
    <property type="match status" value="1"/>
</dbReference>
<feature type="domain" description="NADH:quinone oxidoreductase/Mrp antiporter transmembrane" evidence="8">
    <location>
        <begin position="142"/>
        <end position="451"/>
    </location>
</feature>
<dbReference type="HAMAP" id="MF_00445">
    <property type="entry name" value="NDH1_NuoN_1"/>
    <property type="match status" value="1"/>
</dbReference>
<keyword evidence="5" id="KW-1278">Translocase</keyword>
<comment type="caution">
    <text evidence="9">The sequence shown here is derived from an EMBL/GenBank/DDBJ whole genome shotgun (WGS) entry which is preliminary data.</text>
</comment>
<feature type="region of interest" description="Disordered" evidence="7">
    <location>
        <begin position="478"/>
        <end position="498"/>
    </location>
</feature>
<dbReference type="OrthoDB" id="9811718at2"/>
<comment type="catalytic activity">
    <reaction evidence="5">
        <text>a quinone + NADH + 5 H(+)(in) = a quinol + NAD(+) + 4 H(+)(out)</text>
        <dbReference type="Rhea" id="RHEA:57888"/>
        <dbReference type="ChEBI" id="CHEBI:15378"/>
        <dbReference type="ChEBI" id="CHEBI:24646"/>
        <dbReference type="ChEBI" id="CHEBI:57540"/>
        <dbReference type="ChEBI" id="CHEBI:57945"/>
        <dbReference type="ChEBI" id="CHEBI:132124"/>
    </reaction>
</comment>
<feature type="transmembrane region" description="Helical" evidence="5">
    <location>
        <begin position="125"/>
        <end position="140"/>
    </location>
</feature>
<reference evidence="9 10" key="1">
    <citation type="submission" date="2018-09" db="EMBL/GenBank/DDBJ databases">
        <title>Paenibacillus aracenensis nov. sp. isolated from a cave in southern Spain.</title>
        <authorList>
            <person name="Jurado V."/>
            <person name="Gutierrez-Patricio S."/>
            <person name="Gonzalez-Pimentel J.L."/>
            <person name="Miller A.Z."/>
            <person name="Laiz L."/>
            <person name="Saiz-Jimenez C."/>
        </authorList>
    </citation>
    <scope>NUCLEOTIDE SEQUENCE [LARGE SCALE GENOMIC DNA]</scope>
    <source>
        <strain evidence="9 10">DSM 22867</strain>
    </source>
</reference>
<keyword evidence="5" id="KW-0874">Quinone</keyword>
<keyword evidence="2 5" id="KW-0812">Transmembrane</keyword>
<dbReference type="RefSeq" id="WP_119601159.1">
    <property type="nucleotide sequence ID" value="NZ_QXQA01000012.1"/>
</dbReference>
<gene>
    <name evidence="5" type="primary">nuoN</name>
    <name evidence="9" type="ORF">D3P08_18280</name>
</gene>
<feature type="transmembrane region" description="Helical" evidence="5">
    <location>
        <begin position="146"/>
        <end position="165"/>
    </location>
</feature>
<feature type="compositionally biased region" description="Basic and acidic residues" evidence="7">
    <location>
        <begin position="487"/>
        <end position="497"/>
    </location>
</feature>
<evidence type="ECO:0000256" key="6">
    <source>
        <dbReference type="RuleBase" id="RU000320"/>
    </source>
</evidence>
<evidence type="ECO:0000256" key="5">
    <source>
        <dbReference type="HAMAP-Rule" id="MF_00445"/>
    </source>
</evidence>
<dbReference type="EMBL" id="QXQA01000012">
    <property type="protein sequence ID" value="RIX51031.1"/>
    <property type="molecule type" value="Genomic_DNA"/>
</dbReference>
<dbReference type="NCBIfam" id="TIGR01770">
    <property type="entry name" value="NDH_I_N"/>
    <property type="match status" value="1"/>
</dbReference>